<dbReference type="PANTHER" id="PTHR42859">
    <property type="entry name" value="OXIDOREDUCTASE"/>
    <property type="match status" value="1"/>
</dbReference>
<dbReference type="InterPro" id="IPR017900">
    <property type="entry name" value="4Fe4S_Fe_S_CS"/>
</dbReference>
<dbReference type="NCBIfam" id="NF045490">
    <property type="entry name" value="FdxA_Protbact"/>
    <property type="match status" value="1"/>
</dbReference>
<evidence type="ECO:0000256" key="7">
    <source>
        <dbReference type="ARBA" id="ARBA00022982"/>
    </source>
</evidence>
<dbReference type="Gene3D" id="3.30.70.20">
    <property type="match status" value="1"/>
</dbReference>
<dbReference type="Pfam" id="PF00037">
    <property type="entry name" value="Fer4"/>
    <property type="match status" value="1"/>
</dbReference>
<dbReference type="GO" id="GO:0009055">
    <property type="term" value="F:electron transfer activity"/>
    <property type="evidence" value="ECO:0007669"/>
    <property type="project" value="InterPro"/>
</dbReference>
<organism evidence="13 14">
    <name type="scientific">Melaminivora suipulveris</name>
    <dbReference type="NCBI Taxonomy" id="2109913"/>
    <lineage>
        <taxon>Bacteria</taxon>
        <taxon>Pseudomonadati</taxon>
        <taxon>Pseudomonadota</taxon>
        <taxon>Betaproteobacteria</taxon>
        <taxon>Burkholderiales</taxon>
        <taxon>Comamonadaceae</taxon>
        <taxon>Melaminivora</taxon>
    </lineage>
</organism>
<evidence type="ECO:0000256" key="3">
    <source>
        <dbReference type="ARBA" id="ARBA00022448"/>
    </source>
</evidence>
<comment type="cofactor">
    <cofactor evidence="2 11">
        <name>[4Fe-4S] cluster</name>
        <dbReference type="ChEBI" id="CHEBI:49883"/>
    </cofactor>
</comment>
<keyword evidence="14" id="KW-1185">Reference proteome</keyword>
<dbReference type="EMBL" id="CP027667">
    <property type="protein sequence ID" value="AVO50358.1"/>
    <property type="molecule type" value="Genomic_DNA"/>
</dbReference>
<name>A0A2R3QF12_9BURK</name>
<evidence type="ECO:0000256" key="1">
    <source>
        <dbReference type="ARBA" id="ARBA00001927"/>
    </source>
</evidence>
<accession>A0A2R3QF12</accession>
<evidence type="ECO:0000256" key="5">
    <source>
        <dbReference type="ARBA" id="ARBA00022723"/>
    </source>
</evidence>
<evidence type="ECO:0000256" key="9">
    <source>
        <dbReference type="ARBA" id="ARBA00023014"/>
    </source>
</evidence>
<comment type="function">
    <text evidence="11">Ferredoxins are iron-sulfur proteins that transfer electrons in a wide variety of metabolic reactions.</text>
</comment>
<evidence type="ECO:0000256" key="2">
    <source>
        <dbReference type="ARBA" id="ARBA00001966"/>
    </source>
</evidence>
<dbReference type="OrthoDB" id="9803397at2"/>
<keyword evidence="7 11" id="KW-0249">Electron transport</keyword>
<sequence length="108" mass="12241">MTHVVTENCIKCKYTDCVDVCPVDCFREGPNFLVIDPDECIDCAVCIPECPANAIFAEEDLPADQLPYIKINADLTPKFKSITKRKGALPEADEWNGKEDKLQYLEKW</sequence>
<dbReference type="PROSITE" id="PS00198">
    <property type="entry name" value="4FE4S_FER_1"/>
    <property type="match status" value="1"/>
</dbReference>
<proteinExistence type="predicted"/>
<dbReference type="AlphaFoldDB" id="A0A2R3QF12"/>
<keyword evidence="3 11" id="KW-0813">Transport</keyword>
<dbReference type="SUPFAM" id="SSF54862">
    <property type="entry name" value="4Fe-4S ferredoxins"/>
    <property type="match status" value="1"/>
</dbReference>
<evidence type="ECO:0000256" key="4">
    <source>
        <dbReference type="ARBA" id="ARBA00022485"/>
    </source>
</evidence>
<evidence type="ECO:0000313" key="13">
    <source>
        <dbReference type="EMBL" id="AVO50358.1"/>
    </source>
</evidence>
<dbReference type="PRINTS" id="PR00354">
    <property type="entry name" value="7FE8SFRDOXIN"/>
</dbReference>
<comment type="cofactor">
    <cofactor evidence="1 11">
        <name>[3Fe-4S] cluster</name>
        <dbReference type="ChEBI" id="CHEBI:21137"/>
    </cofactor>
</comment>
<feature type="domain" description="4Fe-4S ferredoxin-type" evidence="12">
    <location>
        <begin position="1"/>
        <end position="30"/>
    </location>
</feature>
<keyword evidence="5 11" id="KW-0479">Metal-binding</keyword>
<dbReference type="GO" id="GO:0051538">
    <property type="term" value="F:3 iron, 4 sulfur cluster binding"/>
    <property type="evidence" value="ECO:0007669"/>
    <property type="project" value="UniProtKB-KW"/>
</dbReference>
<reference evidence="13 14" key="1">
    <citation type="submission" date="2018-03" db="EMBL/GenBank/DDBJ databases">
        <title>Genome sequencing of Melaminivora sp.</title>
        <authorList>
            <person name="Kim S.-J."/>
            <person name="Heo J."/>
            <person name="Ahn J.-H."/>
            <person name="Kwon S.-W."/>
        </authorList>
    </citation>
    <scope>NUCLEOTIDE SEQUENCE [LARGE SCALE GENOMIC DNA]</scope>
    <source>
        <strain evidence="13 14">SC2-9</strain>
    </source>
</reference>
<keyword evidence="9 11" id="KW-0411">Iron-sulfur</keyword>
<dbReference type="InterPro" id="IPR017896">
    <property type="entry name" value="4Fe4S_Fe-S-bd"/>
</dbReference>
<dbReference type="InterPro" id="IPR000813">
    <property type="entry name" value="7Fe_ferredoxin"/>
</dbReference>
<evidence type="ECO:0000313" key="14">
    <source>
        <dbReference type="Proteomes" id="UP000237925"/>
    </source>
</evidence>
<dbReference type="GO" id="GO:0046872">
    <property type="term" value="F:metal ion binding"/>
    <property type="evidence" value="ECO:0007669"/>
    <property type="project" value="UniProtKB-KW"/>
</dbReference>
<dbReference type="InterPro" id="IPR050294">
    <property type="entry name" value="RnfB_subfamily"/>
</dbReference>
<dbReference type="GO" id="GO:0051539">
    <property type="term" value="F:4 iron, 4 sulfur cluster binding"/>
    <property type="evidence" value="ECO:0007669"/>
    <property type="project" value="UniProtKB-KW"/>
</dbReference>
<keyword evidence="4 11" id="KW-0004">4Fe-4S</keyword>
<dbReference type="InterPro" id="IPR022569">
    <property type="entry name" value="Fd_C"/>
</dbReference>
<evidence type="ECO:0000259" key="12">
    <source>
        <dbReference type="PROSITE" id="PS51379"/>
    </source>
</evidence>
<dbReference type="PROSITE" id="PS51379">
    <property type="entry name" value="4FE4S_FER_2"/>
    <property type="match status" value="2"/>
</dbReference>
<evidence type="ECO:0000256" key="6">
    <source>
        <dbReference type="ARBA" id="ARBA00022737"/>
    </source>
</evidence>
<evidence type="ECO:0000256" key="8">
    <source>
        <dbReference type="ARBA" id="ARBA00023004"/>
    </source>
</evidence>
<protein>
    <recommendedName>
        <fullName evidence="11">Ferredoxin</fullName>
    </recommendedName>
</protein>
<gene>
    <name evidence="13" type="ORF">C6568_14745</name>
</gene>
<keyword evidence="8 11" id="KW-0408">Iron</keyword>
<keyword evidence="6 11" id="KW-0677">Repeat</keyword>
<dbReference type="PANTHER" id="PTHR42859:SF2">
    <property type="entry name" value="FERREDOXIN"/>
    <property type="match status" value="1"/>
</dbReference>
<keyword evidence="10 11" id="KW-0003">3Fe-4S</keyword>
<dbReference type="InterPro" id="IPR054829">
    <property type="entry name" value="FdxA"/>
</dbReference>
<feature type="domain" description="4Fe-4S ferredoxin-type" evidence="12">
    <location>
        <begin position="31"/>
        <end position="60"/>
    </location>
</feature>
<dbReference type="RefSeq" id="WP_106684809.1">
    <property type="nucleotide sequence ID" value="NZ_CP027667.1"/>
</dbReference>
<evidence type="ECO:0000256" key="11">
    <source>
        <dbReference type="RuleBase" id="RU364098"/>
    </source>
</evidence>
<dbReference type="Pfam" id="PF11953">
    <property type="entry name" value="DUF3470"/>
    <property type="match status" value="1"/>
</dbReference>
<dbReference type="KEGG" id="mela:C6568_14745"/>
<dbReference type="Proteomes" id="UP000237925">
    <property type="component" value="Chromosome"/>
</dbReference>
<evidence type="ECO:0000256" key="10">
    <source>
        <dbReference type="ARBA" id="ARBA00023291"/>
    </source>
</evidence>